<name>A0A6I5L9M3_9FLAO</name>
<evidence type="ECO:0000313" key="3">
    <source>
        <dbReference type="Proteomes" id="UP000468707"/>
    </source>
</evidence>
<dbReference type="Proteomes" id="UP000468707">
    <property type="component" value="Unassembled WGS sequence"/>
</dbReference>
<dbReference type="PANTHER" id="PTHR32060">
    <property type="entry name" value="TAIL-SPECIFIC PROTEASE"/>
    <property type="match status" value="1"/>
</dbReference>
<comment type="caution">
    <text evidence="2">The sequence shown here is derived from an EMBL/GenBank/DDBJ whole genome shotgun (WGS) entry which is preliminary data.</text>
</comment>
<dbReference type="PANTHER" id="PTHR32060:SF30">
    <property type="entry name" value="CARBOXY-TERMINAL PROCESSING PROTEASE CTPA"/>
    <property type="match status" value="1"/>
</dbReference>
<proteinExistence type="predicted"/>
<dbReference type="Pfam" id="PF03572">
    <property type="entry name" value="Peptidase_S41"/>
    <property type="match status" value="1"/>
</dbReference>
<dbReference type="InterPro" id="IPR029045">
    <property type="entry name" value="ClpP/crotonase-like_dom_sf"/>
</dbReference>
<dbReference type="SUPFAM" id="SSF52096">
    <property type="entry name" value="ClpP/crotonase"/>
    <property type="match status" value="1"/>
</dbReference>
<organism evidence="2 3">
    <name type="scientific">Flagellimonas sediminis</name>
    <dbReference type="NCBI Taxonomy" id="2696468"/>
    <lineage>
        <taxon>Bacteria</taxon>
        <taxon>Pseudomonadati</taxon>
        <taxon>Bacteroidota</taxon>
        <taxon>Flavobacteriia</taxon>
        <taxon>Flavobacteriales</taxon>
        <taxon>Flavobacteriaceae</taxon>
        <taxon>Flagellimonas</taxon>
    </lineage>
</organism>
<dbReference type="GO" id="GO:0007165">
    <property type="term" value="P:signal transduction"/>
    <property type="evidence" value="ECO:0007669"/>
    <property type="project" value="TreeGrafter"/>
</dbReference>
<gene>
    <name evidence="2" type="ORF">GTK07_18920</name>
</gene>
<dbReference type="GO" id="GO:0030288">
    <property type="term" value="C:outer membrane-bounded periplasmic space"/>
    <property type="evidence" value="ECO:0007669"/>
    <property type="project" value="TreeGrafter"/>
</dbReference>
<dbReference type="SMART" id="SM00245">
    <property type="entry name" value="TSPc"/>
    <property type="match status" value="1"/>
</dbReference>
<sequence length="586" mass="67037">MTLKFKILSFFICLSLMACKSKNENEVAQHKVENLIKLAEIYGIVKYFHPSDEAYNLDWDKFAIYSAEEILKCENQEQFAQKIDSLFRPIIPTLNSNTPLEKKGLSEIFWYHQGVGFGMKNKNGPYFSKRFKVNETNDTIPYRPHYGDTINIELEKEKVFSIPVVLLENENGTQPKSSLKSIESLNSKLENHEVDESGLAFRMGNVISTYNVFQHFFPYFDVLGIDWQKELRSAIVQSFDDSSKTEHIITLRKFTAPLKDGHISVNTIGEKKGNYYPPISWEWIQNKLTITHIWDNSLKLKVGDEVTKINGQDSKEYFDEIESRISAGTKGWLRHKSEIESLRGQKNLKFTIEVNGKEIELTRGMHVYDQNKGFNPYERFENNIHYLNLTLLDWETIEYLLPDLEESNGIICDLRGYPNGQQKFINHLLKKADTAKGWLRIPKIVLPNQKNITDFVEGDWNEMMIPAQPYLGDKIIVFITDGSAISYAESIMGFVKGYNLATIVGQPTAGTNGNFNTFTLPGDIEINWTGMQVLKLDGTPLHGIGILPDVYMEKTVEGIINGKDEFLDKALELVNEKISAANTVYN</sequence>
<dbReference type="GO" id="GO:0008236">
    <property type="term" value="F:serine-type peptidase activity"/>
    <property type="evidence" value="ECO:0007669"/>
    <property type="project" value="InterPro"/>
</dbReference>
<dbReference type="Gene3D" id="3.30.750.44">
    <property type="match status" value="1"/>
</dbReference>
<evidence type="ECO:0000259" key="1">
    <source>
        <dbReference type="SMART" id="SM00245"/>
    </source>
</evidence>
<dbReference type="GO" id="GO:0004175">
    <property type="term" value="F:endopeptidase activity"/>
    <property type="evidence" value="ECO:0007669"/>
    <property type="project" value="TreeGrafter"/>
</dbReference>
<protein>
    <recommendedName>
        <fullName evidence="1">Tail specific protease domain-containing protein</fullName>
    </recommendedName>
</protein>
<evidence type="ECO:0000313" key="2">
    <source>
        <dbReference type="EMBL" id="NDV45400.1"/>
    </source>
</evidence>
<reference evidence="2 3" key="1">
    <citation type="submission" date="2020-01" db="EMBL/GenBank/DDBJ databases">
        <title>Muricauda sediminis sp.nov. 40Bstr401.</title>
        <authorList>
            <person name="Xue Z."/>
            <person name="Zhu S."/>
            <person name="Ren N."/>
            <person name="Chen T."/>
            <person name="Chen X."/>
            <person name="Chen J."/>
            <person name="Yang J."/>
        </authorList>
    </citation>
    <scope>NUCLEOTIDE SEQUENCE [LARGE SCALE GENOMIC DNA]</scope>
    <source>
        <strain evidence="2 3">40Bstr401</strain>
    </source>
</reference>
<keyword evidence="3" id="KW-1185">Reference proteome</keyword>
<dbReference type="Gene3D" id="3.90.226.10">
    <property type="entry name" value="2-enoyl-CoA Hydratase, Chain A, domain 1"/>
    <property type="match status" value="1"/>
</dbReference>
<dbReference type="PROSITE" id="PS51257">
    <property type="entry name" value="PROKAR_LIPOPROTEIN"/>
    <property type="match status" value="1"/>
</dbReference>
<dbReference type="GO" id="GO:0006508">
    <property type="term" value="P:proteolysis"/>
    <property type="evidence" value="ECO:0007669"/>
    <property type="project" value="InterPro"/>
</dbReference>
<dbReference type="InterPro" id="IPR005151">
    <property type="entry name" value="Tail-specific_protease"/>
</dbReference>
<accession>A0A6I5L9M3</accession>
<dbReference type="AlphaFoldDB" id="A0A6I5L9M3"/>
<feature type="domain" description="Tail specific protease" evidence="1">
    <location>
        <begin position="354"/>
        <end position="553"/>
    </location>
</feature>
<dbReference type="EMBL" id="JAAAMI010000018">
    <property type="protein sequence ID" value="NDV45400.1"/>
    <property type="molecule type" value="Genomic_DNA"/>
</dbReference>